<dbReference type="CDD" id="cd00090">
    <property type="entry name" value="HTH_ARSR"/>
    <property type="match status" value="1"/>
</dbReference>
<dbReference type="PRINTS" id="PR00778">
    <property type="entry name" value="HTHARSR"/>
</dbReference>
<dbReference type="Proteomes" id="UP001336020">
    <property type="component" value="Unassembled WGS sequence"/>
</dbReference>
<dbReference type="InterPro" id="IPR001845">
    <property type="entry name" value="HTH_ArsR_DNA-bd_dom"/>
</dbReference>
<evidence type="ECO:0000313" key="4">
    <source>
        <dbReference type="Proteomes" id="UP001336020"/>
    </source>
</evidence>
<comment type="caution">
    <text evidence="3">The sequence shown here is derived from an EMBL/GenBank/DDBJ whole genome shotgun (WGS) entry which is preliminary data.</text>
</comment>
<gene>
    <name evidence="3" type="ORF">Q7514_24635</name>
</gene>
<evidence type="ECO:0000259" key="2">
    <source>
        <dbReference type="PROSITE" id="PS50987"/>
    </source>
</evidence>
<dbReference type="InterPro" id="IPR036390">
    <property type="entry name" value="WH_DNA-bd_sf"/>
</dbReference>
<evidence type="ECO:0000313" key="3">
    <source>
        <dbReference type="EMBL" id="MEE2060711.1"/>
    </source>
</evidence>
<keyword evidence="4" id="KW-1185">Reference proteome</keyword>
<protein>
    <submittedName>
        <fullName evidence="3">Metalloregulator ArsR/SmtB family transcription factor</fullName>
    </submittedName>
</protein>
<dbReference type="PANTHER" id="PTHR38600:SF1">
    <property type="entry name" value="TRANSCRIPTIONAL REGULATORY PROTEIN"/>
    <property type="match status" value="1"/>
</dbReference>
<dbReference type="Gene3D" id="3.30.530.20">
    <property type="match status" value="1"/>
</dbReference>
<comment type="similarity">
    <text evidence="1">Belongs to the AHA1 family.</text>
</comment>
<dbReference type="InterPro" id="IPR011991">
    <property type="entry name" value="ArsR-like_HTH"/>
</dbReference>
<evidence type="ECO:0000256" key="1">
    <source>
        <dbReference type="ARBA" id="ARBA00006817"/>
    </source>
</evidence>
<dbReference type="Gene3D" id="1.10.10.10">
    <property type="entry name" value="Winged helix-like DNA-binding domain superfamily/Winged helix DNA-binding domain"/>
    <property type="match status" value="1"/>
</dbReference>
<dbReference type="SUPFAM" id="SSF46785">
    <property type="entry name" value="Winged helix' DNA-binding domain"/>
    <property type="match status" value="1"/>
</dbReference>
<dbReference type="PANTHER" id="PTHR38600">
    <property type="entry name" value="TRANSCRIPTIONAL REGULATORY PROTEIN"/>
    <property type="match status" value="1"/>
</dbReference>
<dbReference type="PROSITE" id="PS50987">
    <property type="entry name" value="HTH_ARSR_2"/>
    <property type="match status" value="1"/>
</dbReference>
<dbReference type="SMART" id="SM00418">
    <property type="entry name" value="HTH_ARSR"/>
    <property type="match status" value="1"/>
</dbReference>
<dbReference type="NCBIfam" id="NF033788">
    <property type="entry name" value="HTH_metalloreg"/>
    <property type="match status" value="1"/>
</dbReference>
<accession>A0ABU7LGM6</accession>
<dbReference type="RefSeq" id="WP_330135895.1">
    <property type="nucleotide sequence ID" value="NZ_JAUTXY010000014.1"/>
</dbReference>
<feature type="domain" description="HTH arsR-type" evidence="2">
    <location>
        <begin position="1"/>
        <end position="88"/>
    </location>
</feature>
<dbReference type="Pfam" id="PF08327">
    <property type="entry name" value="AHSA1"/>
    <property type="match status" value="1"/>
</dbReference>
<proteinExistence type="inferred from homology"/>
<dbReference type="CDD" id="cd08893">
    <property type="entry name" value="SRPBCC_CalC_Aha1-like_GntR-HTH"/>
    <property type="match status" value="1"/>
</dbReference>
<reference evidence="3 4" key="1">
    <citation type="submission" date="2023-07" db="EMBL/GenBank/DDBJ databases">
        <authorList>
            <person name="Girao M."/>
            <person name="Carvalho M.F."/>
        </authorList>
    </citation>
    <scope>NUCLEOTIDE SEQUENCE [LARGE SCALE GENOMIC DNA]</scope>
    <source>
        <strain evidence="3 4">YIM65754</strain>
    </source>
</reference>
<dbReference type="Pfam" id="PF12840">
    <property type="entry name" value="HTH_20"/>
    <property type="match status" value="1"/>
</dbReference>
<dbReference type="SUPFAM" id="SSF55961">
    <property type="entry name" value="Bet v1-like"/>
    <property type="match status" value="1"/>
</dbReference>
<dbReference type="InterPro" id="IPR036388">
    <property type="entry name" value="WH-like_DNA-bd_sf"/>
</dbReference>
<dbReference type="InterPro" id="IPR013538">
    <property type="entry name" value="ASHA1/2-like_C"/>
</dbReference>
<name>A0ABU7LGM6_9NOCA</name>
<organism evidence="3 4">
    <name type="scientific">Rhodococcus artemisiae</name>
    <dbReference type="NCBI Taxonomy" id="714159"/>
    <lineage>
        <taxon>Bacteria</taxon>
        <taxon>Bacillati</taxon>
        <taxon>Actinomycetota</taxon>
        <taxon>Actinomycetes</taxon>
        <taxon>Mycobacteriales</taxon>
        <taxon>Nocardiaceae</taxon>
        <taxon>Rhodococcus</taxon>
    </lineage>
</organism>
<dbReference type="InterPro" id="IPR023393">
    <property type="entry name" value="START-like_dom_sf"/>
</dbReference>
<dbReference type="EMBL" id="JAUTXY010000014">
    <property type="protein sequence ID" value="MEE2060711.1"/>
    <property type="molecule type" value="Genomic_DNA"/>
</dbReference>
<sequence>MDEVFKALSDANRRRLLDRLNMRNGQSLRELREGLEMSRQAVTKHLAVLIDANLVATVRHGRERLHYLNPAPISEIADRWIGKYDRERLHALADLKRSLEDRPMSKPTFVYVTYIQTTPEKLWQALTDAAFIRRWFGGMAMESDWQVGSPIIAIDPDGTRVETGEVVLESEPGKRLAYTFKVAADAGSEYAELAEEPASRVTFELEQDGETVKLTLTHDDFIGPESKVLESVQHGWPAFMSSLKTLLETGEPLP</sequence>